<evidence type="ECO:0000313" key="1">
    <source>
        <dbReference type="EMBL" id="CAK5010723.1"/>
    </source>
</evidence>
<sequence>MCEGILLRIKQFEELVLSRQISEPCLKKLNFVVDALDRHVYDEAGQFFEQMLVNYADDCAIGGWAHGIRLLIHELRKTQSPNIRSHSAGTRNH</sequence>
<protein>
    <submittedName>
        <fullName evidence="1">Uncharacterized protein</fullName>
    </submittedName>
</protein>
<name>A0ACB0XNU4_MELEN</name>
<keyword evidence="2" id="KW-1185">Reference proteome</keyword>
<reference evidence="1" key="1">
    <citation type="submission" date="2023-11" db="EMBL/GenBank/DDBJ databases">
        <authorList>
            <person name="Poullet M."/>
        </authorList>
    </citation>
    <scope>NUCLEOTIDE SEQUENCE</scope>
    <source>
        <strain evidence="1">E1834</strain>
    </source>
</reference>
<accession>A0ACB0XNU4</accession>
<dbReference type="EMBL" id="CAVMJV010000001">
    <property type="protein sequence ID" value="CAK5010723.1"/>
    <property type="molecule type" value="Genomic_DNA"/>
</dbReference>
<organism evidence="1 2">
    <name type="scientific">Meloidogyne enterolobii</name>
    <name type="common">Root-knot nematode worm</name>
    <name type="synonym">Meloidogyne mayaguensis</name>
    <dbReference type="NCBI Taxonomy" id="390850"/>
    <lineage>
        <taxon>Eukaryota</taxon>
        <taxon>Metazoa</taxon>
        <taxon>Ecdysozoa</taxon>
        <taxon>Nematoda</taxon>
        <taxon>Chromadorea</taxon>
        <taxon>Rhabditida</taxon>
        <taxon>Tylenchina</taxon>
        <taxon>Tylenchomorpha</taxon>
        <taxon>Tylenchoidea</taxon>
        <taxon>Meloidogynidae</taxon>
        <taxon>Meloidogyninae</taxon>
        <taxon>Meloidogyne</taxon>
    </lineage>
</organism>
<evidence type="ECO:0000313" key="2">
    <source>
        <dbReference type="Proteomes" id="UP001497535"/>
    </source>
</evidence>
<comment type="caution">
    <text evidence="1">The sequence shown here is derived from an EMBL/GenBank/DDBJ whole genome shotgun (WGS) entry which is preliminary data.</text>
</comment>
<gene>
    <name evidence="1" type="ORF">MENTE1834_LOCUS1702</name>
</gene>
<dbReference type="Proteomes" id="UP001497535">
    <property type="component" value="Unassembled WGS sequence"/>
</dbReference>
<proteinExistence type="predicted"/>